<dbReference type="AlphaFoldDB" id="A0A507FN79"/>
<evidence type="ECO:0000256" key="1">
    <source>
        <dbReference type="SAM" id="Phobius"/>
    </source>
</evidence>
<proteinExistence type="predicted"/>
<dbReference type="Proteomes" id="UP000320333">
    <property type="component" value="Unassembled WGS sequence"/>
</dbReference>
<sequence>MIGLRILQRANTARSIGFAARFQSTKTVGAFSSESIGALFPSTAGLSANSTLGEVYERLYTKYEYRLAYPIALWVGFLWYNLWIEEMPASEKKALKDRIEYLKTLEFHQK</sequence>
<gene>
    <name evidence="2" type="ORF">CcCBS67573_g00974</name>
</gene>
<keyword evidence="1" id="KW-0812">Transmembrane</keyword>
<protein>
    <submittedName>
        <fullName evidence="2">Uncharacterized protein</fullName>
    </submittedName>
</protein>
<keyword evidence="1" id="KW-0472">Membrane</keyword>
<reference evidence="2 3" key="1">
    <citation type="journal article" date="2019" name="Sci. Rep.">
        <title>Comparative genomics of chytrid fungi reveal insights into the obligate biotrophic and pathogenic lifestyle of Synchytrium endobioticum.</title>
        <authorList>
            <person name="van de Vossenberg B.T.L.H."/>
            <person name="Warris S."/>
            <person name="Nguyen H.D.T."/>
            <person name="van Gent-Pelzer M.P.E."/>
            <person name="Joly D.L."/>
            <person name="van de Geest H.C."/>
            <person name="Bonants P.J.M."/>
            <person name="Smith D.S."/>
            <person name="Levesque C.A."/>
            <person name="van der Lee T.A.J."/>
        </authorList>
    </citation>
    <scope>NUCLEOTIDE SEQUENCE [LARGE SCALE GENOMIC DNA]</scope>
    <source>
        <strain evidence="2 3">CBS 675.73</strain>
    </source>
</reference>
<dbReference type="EMBL" id="QEAP01000015">
    <property type="protein sequence ID" value="TPX77722.1"/>
    <property type="molecule type" value="Genomic_DNA"/>
</dbReference>
<name>A0A507FN79_9FUNG</name>
<keyword evidence="1" id="KW-1133">Transmembrane helix</keyword>
<dbReference type="OrthoDB" id="2125748at2759"/>
<accession>A0A507FN79</accession>
<comment type="caution">
    <text evidence="2">The sequence shown here is derived from an EMBL/GenBank/DDBJ whole genome shotgun (WGS) entry which is preliminary data.</text>
</comment>
<feature type="transmembrane region" description="Helical" evidence="1">
    <location>
        <begin position="67"/>
        <end position="84"/>
    </location>
</feature>
<evidence type="ECO:0000313" key="3">
    <source>
        <dbReference type="Proteomes" id="UP000320333"/>
    </source>
</evidence>
<evidence type="ECO:0000313" key="2">
    <source>
        <dbReference type="EMBL" id="TPX77722.1"/>
    </source>
</evidence>
<keyword evidence="3" id="KW-1185">Reference proteome</keyword>
<organism evidence="2 3">
    <name type="scientific">Chytriomyces confervae</name>
    <dbReference type="NCBI Taxonomy" id="246404"/>
    <lineage>
        <taxon>Eukaryota</taxon>
        <taxon>Fungi</taxon>
        <taxon>Fungi incertae sedis</taxon>
        <taxon>Chytridiomycota</taxon>
        <taxon>Chytridiomycota incertae sedis</taxon>
        <taxon>Chytridiomycetes</taxon>
        <taxon>Chytridiales</taxon>
        <taxon>Chytriomycetaceae</taxon>
        <taxon>Chytriomyces</taxon>
    </lineage>
</organism>